<gene>
    <name evidence="2" type="ORF">MGAL_10B068642</name>
</gene>
<dbReference type="AlphaFoldDB" id="A0A8B6FCR4"/>
<evidence type="ECO:0000313" key="2">
    <source>
        <dbReference type="EMBL" id="VDI47859.1"/>
    </source>
</evidence>
<dbReference type="PANTHER" id="PTHR35558:SF1">
    <property type="entry name" value="ENDONUCLEASE_EXONUCLEASE_PHOSPHATASE DOMAIN-CONTAINING PROTEIN"/>
    <property type="match status" value="1"/>
</dbReference>
<dbReference type="Proteomes" id="UP000596742">
    <property type="component" value="Unassembled WGS sequence"/>
</dbReference>
<name>A0A8B6FCR4_MYTGA</name>
<protein>
    <submittedName>
        <fullName evidence="2">Uncharacterized protein</fullName>
    </submittedName>
</protein>
<comment type="caution">
    <text evidence="2">The sequence shown here is derived from an EMBL/GenBank/DDBJ whole genome shotgun (WGS) entry which is preliminary data.</text>
</comment>
<accession>A0A8B6FCR4</accession>
<reference evidence="2" key="1">
    <citation type="submission" date="2018-11" db="EMBL/GenBank/DDBJ databases">
        <authorList>
            <person name="Alioto T."/>
            <person name="Alioto T."/>
        </authorList>
    </citation>
    <scope>NUCLEOTIDE SEQUENCE</scope>
</reference>
<feature type="region of interest" description="Disordered" evidence="1">
    <location>
        <begin position="1"/>
        <end position="20"/>
    </location>
</feature>
<proteinExistence type="predicted"/>
<dbReference type="PANTHER" id="PTHR35558">
    <property type="entry name" value="SGNH_HYDRO DOMAIN-CONTAINING PROTEIN"/>
    <property type="match status" value="1"/>
</dbReference>
<sequence>MLRSLAQPRKQASVSDSQQSDEVIYQMVQERDVPTQLGNRSSNVVGQHTSTKVLAQMTPELRNEVVQIVDALIHSPATVTSPDSVNERQKSNTGITQSSNILPIISVNDYLGLNVSQKTQDKIINGEYVDLGILLTNSSTEQYNSLTLDTNGQLVIQTKPSKKITDINTWIDAFLIYTSIYVGVHLEDIQNI</sequence>
<evidence type="ECO:0000313" key="3">
    <source>
        <dbReference type="Proteomes" id="UP000596742"/>
    </source>
</evidence>
<organism evidence="2 3">
    <name type="scientific">Mytilus galloprovincialis</name>
    <name type="common">Mediterranean mussel</name>
    <dbReference type="NCBI Taxonomy" id="29158"/>
    <lineage>
        <taxon>Eukaryota</taxon>
        <taxon>Metazoa</taxon>
        <taxon>Spiralia</taxon>
        <taxon>Lophotrochozoa</taxon>
        <taxon>Mollusca</taxon>
        <taxon>Bivalvia</taxon>
        <taxon>Autobranchia</taxon>
        <taxon>Pteriomorphia</taxon>
        <taxon>Mytilida</taxon>
        <taxon>Mytiloidea</taxon>
        <taxon>Mytilidae</taxon>
        <taxon>Mytilinae</taxon>
        <taxon>Mytilus</taxon>
    </lineage>
</organism>
<evidence type="ECO:0000256" key="1">
    <source>
        <dbReference type="SAM" id="MobiDB-lite"/>
    </source>
</evidence>
<keyword evidence="3" id="KW-1185">Reference proteome</keyword>
<dbReference type="EMBL" id="UYJE01006660">
    <property type="protein sequence ID" value="VDI47859.1"/>
    <property type="molecule type" value="Genomic_DNA"/>
</dbReference>
<dbReference type="OrthoDB" id="6070148at2759"/>
<feature type="compositionally biased region" description="Polar residues" evidence="1">
    <location>
        <begin position="10"/>
        <end position="20"/>
    </location>
</feature>